<keyword evidence="2" id="KW-0472">Membrane</keyword>
<dbReference type="GeneID" id="99505844"/>
<dbReference type="PROSITE" id="PS50943">
    <property type="entry name" value="HTH_CROC1"/>
    <property type="match status" value="1"/>
</dbReference>
<dbReference type="GO" id="GO:0003677">
    <property type="term" value="F:DNA binding"/>
    <property type="evidence" value="ECO:0007669"/>
    <property type="project" value="UniProtKB-KW"/>
</dbReference>
<dbReference type="GO" id="GO:0003700">
    <property type="term" value="F:DNA-binding transcription factor activity"/>
    <property type="evidence" value="ECO:0007669"/>
    <property type="project" value="TreeGrafter"/>
</dbReference>
<dbReference type="InterPro" id="IPR050807">
    <property type="entry name" value="TransReg_Diox_bact_type"/>
</dbReference>
<accession>A0AAD0S027</accession>
<evidence type="ECO:0000256" key="2">
    <source>
        <dbReference type="SAM" id="Phobius"/>
    </source>
</evidence>
<feature type="transmembrane region" description="Helical" evidence="2">
    <location>
        <begin position="99"/>
        <end position="117"/>
    </location>
</feature>
<dbReference type="SMART" id="SM00530">
    <property type="entry name" value="HTH_XRE"/>
    <property type="match status" value="1"/>
</dbReference>
<dbReference type="PANTHER" id="PTHR46797">
    <property type="entry name" value="HTH-TYPE TRANSCRIPTIONAL REGULATOR"/>
    <property type="match status" value="1"/>
</dbReference>
<name>A0AAD0S027_9GAMM</name>
<reference evidence="4 5" key="1">
    <citation type="submission" date="2018-08" db="EMBL/GenBank/DDBJ databases">
        <title>Draft genome sequence of Pseudoalteromonas donghaensis HJ51.</title>
        <authorList>
            <person name="Oh J."/>
            <person name="Roh D."/>
        </authorList>
    </citation>
    <scope>NUCLEOTIDE SEQUENCE [LARGE SCALE GENOMIC DNA]</scope>
    <source>
        <strain evidence="4 5">HJ51</strain>
    </source>
</reference>
<feature type="transmembrane region" description="Helical" evidence="2">
    <location>
        <begin position="213"/>
        <end position="232"/>
    </location>
</feature>
<dbReference type="EMBL" id="CP032090">
    <property type="protein sequence ID" value="AXV65628.1"/>
    <property type="molecule type" value="Genomic_DNA"/>
</dbReference>
<protein>
    <submittedName>
        <fullName evidence="4">XRE family transcriptional regulator</fullName>
    </submittedName>
</protein>
<dbReference type="AlphaFoldDB" id="A0AAD0S027"/>
<dbReference type="Proteomes" id="UP000264605">
    <property type="component" value="Chromosome"/>
</dbReference>
<dbReference type="RefSeq" id="WP_118844424.1">
    <property type="nucleotide sequence ID" value="NZ_CP032090.1"/>
</dbReference>
<gene>
    <name evidence="4" type="ORF">D0907_10255</name>
</gene>
<dbReference type="PANTHER" id="PTHR46797:SF1">
    <property type="entry name" value="METHYLPHOSPHONATE SYNTHASE"/>
    <property type="match status" value="1"/>
</dbReference>
<dbReference type="GO" id="GO:0005829">
    <property type="term" value="C:cytosol"/>
    <property type="evidence" value="ECO:0007669"/>
    <property type="project" value="TreeGrafter"/>
</dbReference>
<evidence type="ECO:0000313" key="4">
    <source>
        <dbReference type="EMBL" id="AXV65628.1"/>
    </source>
</evidence>
<proteinExistence type="predicted"/>
<keyword evidence="1" id="KW-0238">DNA-binding</keyword>
<feature type="domain" description="HTH cro/C1-type" evidence="3">
    <location>
        <begin position="8"/>
        <end position="62"/>
    </location>
</feature>
<evidence type="ECO:0000259" key="3">
    <source>
        <dbReference type="PROSITE" id="PS50943"/>
    </source>
</evidence>
<dbReference type="Pfam" id="PF12844">
    <property type="entry name" value="HTH_19"/>
    <property type="match status" value="1"/>
</dbReference>
<organism evidence="4 5">
    <name type="scientific">Pseudoalteromonas lipolytica</name>
    <dbReference type="NCBI Taxonomy" id="570156"/>
    <lineage>
        <taxon>Bacteria</taxon>
        <taxon>Pseudomonadati</taxon>
        <taxon>Pseudomonadota</taxon>
        <taxon>Gammaproteobacteria</taxon>
        <taxon>Alteromonadales</taxon>
        <taxon>Pseudoalteromonadaceae</taxon>
        <taxon>Pseudoalteromonas</taxon>
    </lineage>
</organism>
<sequence length="240" mass="27615">MSTFGSQLKHYRSELKLNQPEFAEQVGIEQSYLSKLENDKSVPSNDTFRSILAALNLTICDFMQPLKHSVDKARLINVPDIEAWYKQQTNKQFIKQRSLIYSAILISALGCALFYLGHQEKLFNTEFYEYKSYGVVKDNEPDGIFYDWRTLLVDKSGENIDAKHREMTNRRDFKFIISPDYKGTSFVESGEQGRRLFSVTSKTPIIKSHKGHVWLEFVGILLVVIGVGLITFESKLTKHS</sequence>
<keyword evidence="2" id="KW-1133">Transmembrane helix</keyword>
<dbReference type="InterPro" id="IPR010982">
    <property type="entry name" value="Lambda_DNA-bd_dom_sf"/>
</dbReference>
<evidence type="ECO:0000313" key="5">
    <source>
        <dbReference type="Proteomes" id="UP000264605"/>
    </source>
</evidence>
<dbReference type="InterPro" id="IPR001387">
    <property type="entry name" value="Cro/C1-type_HTH"/>
</dbReference>
<evidence type="ECO:0000256" key="1">
    <source>
        <dbReference type="ARBA" id="ARBA00023125"/>
    </source>
</evidence>
<dbReference type="SUPFAM" id="SSF47413">
    <property type="entry name" value="lambda repressor-like DNA-binding domains"/>
    <property type="match status" value="1"/>
</dbReference>
<dbReference type="KEGG" id="pdj:D0907_10255"/>
<keyword evidence="2" id="KW-0812">Transmembrane</keyword>
<dbReference type="CDD" id="cd00093">
    <property type="entry name" value="HTH_XRE"/>
    <property type="match status" value="1"/>
</dbReference>
<dbReference type="Gene3D" id="1.10.260.40">
    <property type="entry name" value="lambda repressor-like DNA-binding domains"/>
    <property type="match status" value="1"/>
</dbReference>